<dbReference type="GO" id="GO:0022857">
    <property type="term" value="F:transmembrane transporter activity"/>
    <property type="evidence" value="ECO:0007669"/>
    <property type="project" value="InterPro"/>
</dbReference>
<dbReference type="Proteomes" id="UP000070328">
    <property type="component" value="Unassembled WGS sequence"/>
</dbReference>
<feature type="compositionally biased region" description="Low complexity" evidence="6">
    <location>
        <begin position="242"/>
        <end position="252"/>
    </location>
</feature>
<evidence type="ECO:0000256" key="3">
    <source>
        <dbReference type="ARBA" id="ARBA00022692"/>
    </source>
</evidence>
<feature type="region of interest" description="Disordered" evidence="6">
    <location>
        <begin position="1"/>
        <end position="123"/>
    </location>
</feature>
<dbReference type="InterPro" id="IPR036259">
    <property type="entry name" value="MFS_trans_sf"/>
</dbReference>
<feature type="compositionally biased region" description="Polar residues" evidence="6">
    <location>
        <begin position="175"/>
        <end position="189"/>
    </location>
</feature>
<feature type="region of interest" description="Disordered" evidence="6">
    <location>
        <begin position="242"/>
        <end position="285"/>
    </location>
</feature>
<evidence type="ECO:0000313" key="9">
    <source>
        <dbReference type="EMBL" id="KXH37053.1"/>
    </source>
</evidence>
<feature type="domain" description="Major facilitator superfamily (MFS) profile" evidence="8">
    <location>
        <begin position="338"/>
        <end position="822"/>
    </location>
</feature>
<keyword evidence="3 7" id="KW-0812">Transmembrane</keyword>
<feature type="transmembrane region" description="Helical" evidence="7">
    <location>
        <begin position="668"/>
        <end position="685"/>
    </location>
</feature>
<evidence type="ECO:0000256" key="5">
    <source>
        <dbReference type="ARBA" id="ARBA00023136"/>
    </source>
</evidence>
<feature type="transmembrane region" description="Helical" evidence="7">
    <location>
        <begin position="640"/>
        <end position="661"/>
    </location>
</feature>
<feature type="region of interest" description="Disordered" evidence="6">
    <location>
        <begin position="135"/>
        <end position="160"/>
    </location>
</feature>
<feature type="transmembrane region" description="Helical" evidence="7">
    <location>
        <begin position="730"/>
        <end position="751"/>
    </location>
</feature>
<evidence type="ECO:0000313" key="10">
    <source>
        <dbReference type="Proteomes" id="UP000070328"/>
    </source>
</evidence>
<comment type="caution">
    <text evidence="9">The sequence shown here is derived from an EMBL/GenBank/DDBJ whole genome shotgun (WGS) entry which is preliminary data.</text>
</comment>
<sequence>MRDDKKMGKDAEKREPVAGSGAPQTKRPSLGSRPSSDLLGVERSRISVIHSHATPLPGLDDNLRSSYSEENDNDGEDILPQSLMEEWEEKARLSQDHPSGTRAVTKRATDAADEETRKRNSELSMAYQSLYNENQCRRHDSIRSSTTLTDGPRPPAIPRRISSLRQPGAVRMISSEDSISPTQIQSASPSVIKRVPSHTVSDSHTLSRTDDVERNASSPPQSESASIISSIFAPQLRHLASHPSFHGSISSSEPRGMGQQDPTPVTEQRHPGKTDARISRFTRQFEPGIDEVDGEDYRRQVTYLDMARAEKHGSVLSPSSGSEVEGEQGVEGWRLAVLVVGICFAVFSISADRTLLTTAIPQITSEFQSTADIGWYGSAQLLTICALQPVFGRVFSLFSVKWAYVLAILMFLAGSLICGLAPDSLALIVGRAVAGFGSAGVLTGSFVVIAGAVPVRVRPVCTAIVGLIFGLGAMVGPLLGGVFTGLVTWRWCFYINLPIAGFTLIVFLLFFHPQQQPQHKKTFLNKIFDLDLIGNVLLLGACVMLFLALQYIAQGEALSSTRIIGLLSGAGATTIVFAAWQWWKQDGALFPPAIITQRTVAASCVAAFATYGALLIHIYFLPIWFQAVRGESAVSSGVDMLPYVAAIALFSLLAGIFVSVVGYPPAPAIIGGMIAIAGCSKLLTLSPDTPTAHWIGFEILVAAGFGMAIQQGFTAVQVVLPPDEVPIGTAAVVASQALGGAVFVSIGNALFQNHLLRASAPGVDIPAVLGAGVAALRTVVPAETLPMMVSVYNDALRVAFTAAIPLAAVSAIAACFMEWKSRSVPHQPKTFLAFSSRRAETLSHISSRLLGAATIVDNASAAATLAAAPRNGAVGDGGGGPDVLLAQRRRGDAGGSLSRGRRHRGRGVLLPESLLHEQRPLLLADGAELLPRSVYRSELVEERVSEVLRQGGDYRRRPRRPCDNDGDRDRGSRRAEHRDRRNVFRDRGRVQCQQRDLDGCGGGYRRGHRCPAGAGDRGADCHVVAREEEDEGGAVESGGFLWDRPVVAVGQV</sequence>
<keyword evidence="5 7" id="KW-0472">Membrane</keyword>
<dbReference type="PANTHER" id="PTHR23501">
    <property type="entry name" value="MAJOR FACILITATOR SUPERFAMILY"/>
    <property type="match status" value="1"/>
</dbReference>
<evidence type="ECO:0000256" key="6">
    <source>
        <dbReference type="SAM" id="MobiDB-lite"/>
    </source>
</evidence>
<feature type="transmembrane region" description="Helical" evidence="7">
    <location>
        <begin position="428"/>
        <end position="453"/>
    </location>
</feature>
<dbReference type="PROSITE" id="PS50850">
    <property type="entry name" value="MFS"/>
    <property type="match status" value="1"/>
</dbReference>
<feature type="compositionally biased region" description="Basic and acidic residues" evidence="6">
    <location>
        <begin position="205"/>
        <end position="214"/>
    </location>
</feature>
<feature type="transmembrane region" description="Helical" evidence="7">
    <location>
        <begin position="403"/>
        <end position="422"/>
    </location>
</feature>
<feature type="transmembrane region" description="Helical" evidence="7">
    <location>
        <begin position="691"/>
        <end position="709"/>
    </location>
</feature>
<dbReference type="EMBL" id="JFBX01000510">
    <property type="protein sequence ID" value="KXH37053.1"/>
    <property type="molecule type" value="Genomic_DNA"/>
</dbReference>
<comment type="subcellular location">
    <subcellularLocation>
        <location evidence="1">Membrane</location>
        <topology evidence="1">Multi-pass membrane protein</topology>
    </subcellularLocation>
</comment>
<dbReference type="Gene3D" id="1.20.1720.10">
    <property type="entry name" value="Multidrug resistance protein D"/>
    <property type="match status" value="1"/>
</dbReference>
<feature type="transmembrane region" description="Helical" evidence="7">
    <location>
        <begin position="460"/>
        <end position="487"/>
    </location>
</feature>
<dbReference type="InterPro" id="IPR011701">
    <property type="entry name" value="MFS"/>
</dbReference>
<feature type="region of interest" description="Disordered" evidence="6">
    <location>
        <begin position="173"/>
        <end position="226"/>
    </location>
</feature>
<keyword evidence="2" id="KW-0813">Transport</keyword>
<dbReference type="CDD" id="cd17502">
    <property type="entry name" value="MFS_Azr1_MDR_like"/>
    <property type="match status" value="1"/>
</dbReference>
<evidence type="ECO:0000256" key="4">
    <source>
        <dbReference type="ARBA" id="ARBA00022989"/>
    </source>
</evidence>
<feature type="compositionally biased region" description="Basic and acidic residues" evidence="6">
    <location>
        <begin position="1"/>
        <end position="16"/>
    </location>
</feature>
<dbReference type="InterPro" id="IPR020846">
    <property type="entry name" value="MFS_dom"/>
</dbReference>
<dbReference type="Gene3D" id="1.20.1250.20">
    <property type="entry name" value="MFS general substrate transporter like domains"/>
    <property type="match status" value="1"/>
</dbReference>
<feature type="transmembrane region" description="Helical" evidence="7">
    <location>
        <begin position="795"/>
        <end position="817"/>
    </location>
</feature>
<feature type="compositionally biased region" description="Basic and acidic residues" evidence="6">
    <location>
        <begin position="107"/>
        <end position="121"/>
    </location>
</feature>
<dbReference type="OrthoDB" id="10021397at2759"/>
<dbReference type="PANTHER" id="PTHR23501:SF49">
    <property type="entry name" value="MAJOR FACILITATOR SUPERFAMILY (MFS) PROFILE DOMAIN-CONTAINING PROTEIN"/>
    <property type="match status" value="1"/>
</dbReference>
<evidence type="ECO:0000259" key="8">
    <source>
        <dbReference type="PROSITE" id="PS50850"/>
    </source>
</evidence>
<gene>
    <name evidence="9" type="ORF">CSIM01_00115</name>
</gene>
<evidence type="ECO:0000256" key="2">
    <source>
        <dbReference type="ARBA" id="ARBA00022448"/>
    </source>
</evidence>
<dbReference type="AlphaFoldDB" id="A0A135SMA9"/>
<feature type="transmembrane region" description="Helical" evidence="7">
    <location>
        <begin position="600"/>
        <end position="620"/>
    </location>
</feature>
<protein>
    <submittedName>
        <fullName evidence="9">Major facilitator superfamily transporter</fullName>
    </submittedName>
</protein>
<dbReference type="SUPFAM" id="SSF103473">
    <property type="entry name" value="MFS general substrate transporter"/>
    <property type="match status" value="1"/>
</dbReference>
<feature type="compositionally biased region" description="Polar residues" evidence="6">
    <location>
        <begin position="22"/>
        <end position="35"/>
    </location>
</feature>
<name>A0A135SMA9_9PEZI</name>
<reference evidence="9 10" key="1">
    <citation type="submission" date="2014-02" db="EMBL/GenBank/DDBJ databases">
        <title>The genome sequence of Colletotrichum simmondsii CBS122122.</title>
        <authorList>
            <person name="Baroncelli R."/>
            <person name="Thon M.R."/>
        </authorList>
    </citation>
    <scope>NUCLEOTIDE SEQUENCE [LARGE SCALE GENOMIC DNA]</scope>
    <source>
        <strain evidence="9 10">CBS122122</strain>
    </source>
</reference>
<evidence type="ECO:0000256" key="7">
    <source>
        <dbReference type="SAM" id="Phobius"/>
    </source>
</evidence>
<keyword evidence="4 7" id="KW-1133">Transmembrane helix</keyword>
<feature type="compositionally biased region" description="Low complexity" evidence="6">
    <location>
        <begin position="216"/>
        <end position="226"/>
    </location>
</feature>
<organism evidence="9 10">
    <name type="scientific">Colletotrichum simmondsii</name>
    <dbReference type="NCBI Taxonomy" id="703756"/>
    <lineage>
        <taxon>Eukaryota</taxon>
        <taxon>Fungi</taxon>
        <taxon>Dikarya</taxon>
        <taxon>Ascomycota</taxon>
        <taxon>Pezizomycotina</taxon>
        <taxon>Sordariomycetes</taxon>
        <taxon>Hypocreomycetidae</taxon>
        <taxon>Glomerellales</taxon>
        <taxon>Glomerellaceae</taxon>
        <taxon>Colletotrichum</taxon>
        <taxon>Colletotrichum acutatum species complex</taxon>
    </lineage>
</organism>
<feature type="region of interest" description="Disordered" evidence="6">
    <location>
        <begin position="951"/>
        <end position="981"/>
    </location>
</feature>
<proteinExistence type="predicted"/>
<dbReference type="PRINTS" id="PR01036">
    <property type="entry name" value="TCRTETB"/>
</dbReference>
<accession>A0A135SMA9</accession>
<dbReference type="FunFam" id="1.20.1250.20:FF:000196">
    <property type="entry name" value="MFS toxin efflux pump (AflT)"/>
    <property type="match status" value="1"/>
</dbReference>
<dbReference type="Pfam" id="PF07690">
    <property type="entry name" value="MFS_1"/>
    <property type="match status" value="1"/>
</dbReference>
<feature type="transmembrane region" description="Helical" evidence="7">
    <location>
        <begin position="532"/>
        <end position="553"/>
    </location>
</feature>
<feature type="transmembrane region" description="Helical" evidence="7">
    <location>
        <begin position="493"/>
        <end position="511"/>
    </location>
</feature>
<feature type="compositionally biased region" description="Basic and acidic residues" evidence="6">
    <location>
        <begin position="267"/>
        <end position="278"/>
    </location>
</feature>
<keyword evidence="10" id="KW-1185">Reference proteome</keyword>
<feature type="transmembrane region" description="Helical" evidence="7">
    <location>
        <begin position="559"/>
        <end position="580"/>
    </location>
</feature>
<evidence type="ECO:0000256" key="1">
    <source>
        <dbReference type="ARBA" id="ARBA00004141"/>
    </source>
</evidence>
<dbReference type="GO" id="GO:0005886">
    <property type="term" value="C:plasma membrane"/>
    <property type="evidence" value="ECO:0007669"/>
    <property type="project" value="TreeGrafter"/>
</dbReference>